<evidence type="ECO:0000256" key="3">
    <source>
        <dbReference type="ARBA" id="ARBA00023002"/>
    </source>
</evidence>
<evidence type="ECO:0000313" key="9">
    <source>
        <dbReference type="Proteomes" id="UP000178199"/>
    </source>
</evidence>
<feature type="transmembrane region" description="Helical" evidence="6">
    <location>
        <begin position="6"/>
        <end position="25"/>
    </location>
</feature>
<keyword evidence="4" id="KW-1015">Disulfide bond</keyword>
<dbReference type="Proteomes" id="UP000178199">
    <property type="component" value="Unassembled WGS sequence"/>
</dbReference>
<dbReference type="InterPro" id="IPR008255">
    <property type="entry name" value="Pyr_nucl-diS_OxRdtase_2_AS"/>
</dbReference>
<comment type="caution">
    <text evidence="8">The sequence shown here is derived from an EMBL/GenBank/DDBJ whole genome shotgun (WGS) entry which is preliminary data.</text>
</comment>
<dbReference type="SUPFAM" id="SSF51905">
    <property type="entry name" value="FAD/NAD(P)-binding domain"/>
    <property type="match status" value="1"/>
</dbReference>
<evidence type="ECO:0000256" key="6">
    <source>
        <dbReference type="SAM" id="Phobius"/>
    </source>
</evidence>
<dbReference type="PRINTS" id="PR00368">
    <property type="entry name" value="FADPNR"/>
</dbReference>
<dbReference type="PROSITE" id="PS00573">
    <property type="entry name" value="PYRIDINE_REDOX_2"/>
    <property type="match status" value="1"/>
</dbReference>
<dbReference type="PANTHER" id="PTHR48105">
    <property type="entry name" value="THIOREDOXIN REDUCTASE 1-RELATED-RELATED"/>
    <property type="match status" value="1"/>
</dbReference>
<sequence>MAENKIYDVIIIGGGAAGMTAALYATRRAMHTLVVSQDIGGQAATTNEIENYPGLGVVDGPTLMNNFKSQAEKFGAEFAMAEVMEVKKVMDESNKPNFHVRTNIATYIGHSLILAYGLTHRHLGVPGETEFSGRGVSYCATCDAPLFKGKTVAVVGGGNSAVDAALLLAKLCPKVYLIHRSEKFNGEAVLIDQLKQHPQIELILNSEVKEIKGEKLVKSATITDVADKNKIREITIDGIFIEVGFVVNSKIIEGLVELDERKQIKINLNAETSEPGIFGAGDITNISHKQIIISAGWGATAALKAYEYLQKVRGFRGVTIDWGLSKKPTTLATPTDPAAAKF</sequence>
<gene>
    <name evidence="8" type="ORF">A2429_02445</name>
</gene>
<dbReference type="InterPro" id="IPR036188">
    <property type="entry name" value="FAD/NAD-bd_sf"/>
</dbReference>
<evidence type="ECO:0000256" key="1">
    <source>
        <dbReference type="ARBA" id="ARBA00022630"/>
    </source>
</evidence>
<protein>
    <recommendedName>
        <fullName evidence="7">FAD/NAD(P)-binding domain-containing protein</fullName>
    </recommendedName>
</protein>
<keyword evidence="6" id="KW-0812">Transmembrane</keyword>
<dbReference type="AlphaFoldDB" id="A0A1G2Q492"/>
<evidence type="ECO:0000256" key="4">
    <source>
        <dbReference type="ARBA" id="ARBA00023157"/>
    </source>
</evidence>
<organism evidence="8 9">
    <name type="scientific">Candidatus Veblenbacteria bacterium RIFOXYC1_FULL_42_9</name>
    <dbReference type="NCBI Taxonomy" id="1802427"/>
    <lineage>
        <taxon>Bacteria</taxon>
        <taxon>Candidatus Vebleniibacteriota</taxon>
    </lineage>
</organism>
<keyword evidence="3" id="KW-0560">Oxidoreductase</keyword>
<evidence type="ECO:0000259" key="7">
    <source>
        <dbReference type="Pfam" id="PF07992"/>
    </source>
</evidence>
<dbReference type="Gene3D" id="3.50.50.60">
    <property type="entry name" value="FAD/NAD(P)-binding domain"/>
    <property type="match status" value="2"/>
</dbReference>
<evidence type="ECO:0000256" key="2">
    <source>
        <dbReference type="ARBA" id="ARBA00022827"/>
    </source>
</evidence>
<keyword evidence="2" id="KW-0274">FAD</keyword>
<keyword evidence="6" id="KW-1133">Transmembrane helix</keyword>
<dbReference type="Pfam" id="PF07992">
    <property type="entry name" value="Pyr_redox_2"/>
    <property type="match status" value="1"/>
</dbReference>
<keyword evidence="6" id="KW-0472">Membrane</keyword>
<name>A0A1G2Q492_9BACT</name>
<keyword evidence="1" id="KW-0285">Flavoprotein</keyword>
<reference evidence="8 9" key="1">
    <citation type="journal article" date="2016" name="Nat. Commun.">
        <title>Thousands of microbial genomes shed light on interconnected biogeochemical processes in an aquifer system.</title>
        <authorList>
            <person name="Anantharaman K."/>
            <person name="Brown C.T."/>
            <person name="Hug L.A."/>
            <person name="Sharon I."/>
            <person name="Castelle C.J."/>
            <person name="Probst A.J."/>
            <person name="Thomas B.C."/>
            <person name="Singh A."/>
            <person name="Wilkins M.J."/>
            <person name="Karaoz U."/>
            <person name="Brodie E.L."/>
            <person name="Williams K.H."/>
            <person name="Hubbard S.S."/>
            <person name="Banfield J.F."/>
        </authorList>
    </citation>
    <scope>NUCLEOTIDE SEQUENCE [LARGE SCALE GENOMIC DNA]</scope>
</reference>
<evidence type="ECO:0000256" key="5">
    <source>
        <dbReference type="ARBA" id="ARBA00023284"/>
    </source>
</evidence>
<dbReference type="InterPro" id="IPR050097">
    <property type="entry name" value="Ferredoxin-NADP_redctase_2"/>
</dbReference>
<evidence type="ECO:0000313" key="8">
    <source>
        <dbReference type="EMBL" id="OHA55415.1"/>
    </source>
</evidence>
<dbReference type="PRINTS" id="PR00469">
    <property type="entry name" value="PNDRDTASEII"/>
</dbReference>
<dbReference type="InterPro" id="IPR023753">
    <property type="entry name" value="FAD/NAD-binding_dom"/>
</dbReference>
<dbReference type="EMBL" id="MHTD01000033">
    <property type="protein sequence ID" value="OHA55415.1"/>
    <property type="molecule type" value="Genomic_DNA"/>
</dbReference>
<proteinExistence type="predicted"/>
<dbReference type="GO" id="GO:0016668">
    <property type="term" value="F:oxidoreductase activity, acting on a sulfur group of donors, NAD(P) as acceptor"/>
    <property type="evidence" value="ECO:0007669"/>
    <property type="project" value="UniProtKB-ARBA"/>
</dbReference>
<accession>A0A1G2Q492</accession>
<keyword evidence="5" id="KW-0676">Redox-active center</keyword>
<feature type="domain" description="FAD/NAD(P)-binding" evidence="7">
    <location>
        <begin position="7"/>
        <end position="284"/>
    </location>
</feature>